<dbReference type="Gene3D" id="3.30.710.10">
    <property type="entry name" value="Potassium Channel Kv1.1, Chain A"/>
    <property type="match status" value="1"/>
</dbReference>
<dbReference type="InterPro" id="IPR000210">
    <property type="entry name" value="BTB/POZ_dom"/>
</dbReference>
<dbReference type="GeneID" id="70181545"/>
<comment type="caution">
    <text evidence="2">The sequence shown here is derived from an EMBL/GenBank/DDBJ whole genome shotgun (WGS) entry which is preliminary data.</text>
</comment>
<dbReference type="Pfam" id="PF00651">
    <property type="entry name" value="BTB"/>
    <property type="match status" value="1"/>
</dbReference>
<dbReference type="CDD" id="cd18186">
    <property type="entry name" value="BTB_POZ_ZBTB_KLHL-like"/>
    <property type="match status" value="1"/>
</dbReference>
<dbReference type="Proteomes" id="UP000756346">
    <property type="component" value="Unassembled WGS sequence"/>
</dbReference>
<evidence type="ECO:0000313" key="2">
    <source>
        <dbReference type="EMBL" id="KAH7012085.1"/>
    </source>
</evidence>
<feature type="domain" description="BTB" evidence="1">
    <location>
        <begin position="23"/>
        <end position="90"/>
    </location>
</feature>
<keyword evidence="3" id="KW-1185">Reference proteome</keyword>
<organism evidence="2 3">
    <name type="scientific">Microdochium trichocladiopsis</name>
    <dbReference type="NCBI Taxonomy" id="1682393"/>
    <lineage>
        <taxon>Eukaryota</taxon>
        <taxon>Fungi</taxon>
        <taxon>Dikarya</taxon>
        <taxon>Ascomycota</taxon>
        <taxon>Pezizomycotina</taxon>
        <taxon>Sordariomycetes</taxon>
        <taxon>Xylariomycetidae</taxon>
        <taxon>Xylariales</taxon>
        <taxon>Microdochiaceae</taxon>
        <taxon>Microdochium</taxon>
    </lineage>
</organism>
<dbReference type="OrthoDB" id="6359816at2759"/>
<dbReference type="EMBL" id="JAGTJQ010000015">
    <property type="protein sequence ID" value="KAH7012085.1"/>
    <property type="molecule type" value="Genomic_DNA"/>
</dbReference>
<dbReference type="PANTHER" id="PTHR47843:SF5">
    <property type="entry name" value="BTB_POZ DOMAIN PROTEIN"/>
    <property type="match status" value="1"/>
</dbReference>
<dbReference type="SUPFAM" id="SSF54695">
    <property type="entry name" value="POZ domain"/>
    <property type="match status" value="1"/>
</dbReference>
<accession>A0A9P8XQF4</accession>
<reference evidence="2" key="1">
    <citation type="journal article" date="2021" name="Nat. Commun.">
        <title>Genetic determinants of endophytism in the Arabidopsis root mycobiome.</title>
        <authorList>
            <person name="Mesny F."/>
            <person name="Miyauchi S."/>
            <person name="Thiergart T."/>
            <person name="Pickel B."/>
            <person name="Atanasova L."/>
            <person name="Karlsson M."/>
            <person name="Huettel B."/>
            <person name="Barry K.W."/>
            <person name="Haridas S."/>
            <person name="Chen C."/>
            <person name="Bauer D."/>
            <person name="Andreopoulos W."/>
            <person name="Pangilinan J."/>
            <person name="LaButti K."/>
            <person name="Riley R."/>
            <person name="Lipzen A."/>
            <person name="Clum A."/>
            <person name="Drula E."/>
            <person name="Henrissat B."/>
            <person name="Kohler A."/>
            <person name="Grigoriev I.V."/>
            <person name="Martin F.M."/>
            <person name="Hacquard S."/>
        </authorList>
    </citation>
    <scope>NUCLEOTIDE SEQUENCE</scope>
    <source>
        <strain evidence="2">MPI-CAGE-CH-0230</strain>
    </source>
</reference>
<dbReference type="SMART" id="SM00225">
    <property type="entry name" value="BTB"/>
    <property type="match status" value="1"/>
</dbReference>
<evidence type="ECO:0000313" key="3">
    <source>
        <dbReference type="Proteomes" id="UP000756346"/>
    </source>
</evidence>
<protein>
    <recommendedName>
        <fullName evidence="1">BTB domain-containing protein</fullName>
    </recommendedName>
</protein>
<gene>
    <name evidence="2" type="ORF">B0I36DRAFT_299993</name>
</gene>
<name>A0A9P8XQF4_9PEZI</name>
<dbReference type="PROSITE" id="PS50097">
    <property type="entry name" value="BTB"/>
    <property type="match status" value="1"/>
</dbReference>
<proteinExistence type="predicted"/>
<dbReference type="AlphaFoldDB" id="A0A9P8XQF4"/>
<dbReference type="PANTHER" id="PTHR47843">
    <property type="entry name" value="BTB DOMAIN-CONTAINING PROTEIN-RELATED"/>
    <property type="match status" value="1"/>
</dbReference>
<dbReference type="InterPro" id="IPR011333">
    <property type="entry name" value="SKP1/BTB/POZ_sf"/>
</dbReference>
<dbReference type="RefSeq" id="XP_046004461.1">
    <property type="nucleotide sequence ID" value="XM_046151999.1"/>
</dbReference>
<evidence type="ECO:0000259" key="1">
    <source>
        <dbReference type="PROSITE" id="PS50097"/>
    </source>
</evidence>
<sequence length="205" mass="23621">MMVSPQRELYAAIAGLHLNKLYSDLTIASTTKEYAVHRAIICTRSEFFAGWCRSRFKEVDAGILSLPDDDPSVVDAMIRYFYHLDYDVPVKRPQGQGDTRLLFNAKMYTLADKYLIHGLKDLAVSKFKSASSKHETVDIQDFLDATQVAYSYTNENDRVLREAVLETFVNHKVLLDKEETQDMLKETDMLAYDVLLYFRQRRSIG</sequence>